<keyword evidence="3 6" id="KW-0547">Nucleotide-binding</keyword>
<keyword evidence="9" id="KW-1185">Reference proteome</keyword>
<dbReference type="PANTHER" id="PTHR21060:SF15">
    <property type="entry name" value="ACETATE KINASE-RELATED"/>
    <property type="match status" value="1"/>
</dbReference>
<dbReference type="NCBIfam" id="TIGR00016">
    <property type="entry name" value="ackA"/>
    <property type="match status" value="1"/>
</dbReference>
<evidence type="ECO:0000256" key="3">
    <source>
        <dbReference type="ARBA" id="ARBA00022741"/>
    </source>
</evidence>
<dbReference type="PROSITE" id="PS01075">
    <property type="entry name" value="ACETATE_KINASE_1"/>
    <property type="match status" value="1"/>
</dbReference>
<comment type="similarity">
    <text evidence="1 6 7">Belongs to the acetokinase family.</text>
</comment>
<feature type="binding site" evidence="6">
    <location>
        <begin position="331"/>
        <end position="335"/>
    </location>
    <ligand>
        <name>ATP</name>
        <dbReference type="ChEBI" id="CHEBI:30616"/>
    </ligand>
</feature>
<dbReference type="HAMAP" id="MF_00020">
    <property type="entry name" value="Acetate_kinase"/>
    <property type="match status" value="1"/>
</dbReference>
<keyword evidence="5 6" id="KW-0067">ATP-binding</keyword>
<dbReference type="GO" id="GO:0016301">
    <property type="term" value="F:kinase activity"/>
    <property type="evidence" value="ECO:0007669"/>
    <property type="project" value="UniProtKB-KW"/>
</dbReference>
<evidence type="ECO:0000313" key="9">
    <source>
        <dbReference type="Proteomes" id="UP001206548"/>
    </source>
</evidence>
<feature type="binding site" evidence="6">
    <location>
        <position position="89"/>
    </location>
    <ligand>
        <name>substrate</name>
    </ligand>
</feature>
<evidence type="ECO:0000256" key="7">
    <source>
        <dbReference type="RuleBase" id="RU003835"/>
    </source>
</evidence>
<evidence type="ECO:0000256" key="2">
    <source>
        <dbReference type="ARBA" id="ARBA00022679"/>
    </source>
</evidence>
<dbReference type="RefSeq" id="WP_259139204.1">
    <property type="nucleotide sequence ID" value="NZ_JANUXX010000009.1"/>
</dbReference>
<feature type="binding site" evidence="6">
    <location>
        <position position="383"/>
    </location>
    <ligand>
        <name>Mg(2+)</name>
        <dbReference type="ChEBI" id="CHEBI:18420"/>
    </ligand>
</feature>
<feature type="site" description="Transition state stabilizer" evidence="6">
    <location>
        <position position="178"/>
    </location>
</feature>
<comment type="caution">
    <text evidence="8">The sequence shown here is derived from an EMBL/GenBank/DDBJ whole genome shotgun (WGS) entry which is preliminary data.</text>
</comment>
<feature type="active site" description="Proton donor/acceptor" evidence="6">
    <location>
        <position position="146"/>
    </location>
</feature>
<feature type="binding site" evidence="6">
    <location>
        <begin position="283"/>
        <end position="285"/>
    </location>
    <ligand>
        <name>ATP</name>
        <dbReference type="ChEBI" id="CHEBI:30616"/>
    </ligand>
</feature>
<organism evidence="8 9">
    <name type="scientific">Streptococcus sciuri</name>
    <dbReference type="NCBI Taxonomy" id="2973939"/>
    <lineage>
        <taxon>Bacteria</taxon>
        <taxon>Bacillati</taxon>
        <taxon>Bacillota</taxon>
        <taxon>Bacilli</taxon>
        <taxon>Lactobacillales</taxon>
        <taxon>Streptococcaceae</taxon>
        <taxon>Streptococcus</taxon>
    </lineage>
</organism>
<dbReference type="InterPro" id="IPR023865">
    <property type="entry name" value="Aliphatic_acid_kinase_CS"/>
</dbReference>
<dbReference type="CDD" id="cd24010">
    <property type="entry name" value="ASKHA_NBD_AcK_PK"/>
    <property type="match status" value="1"/>
</dbReference>
<feature type="binding site" evidence="6">
    <location>
        <position position="15"/>
    </location>
    <ligand>
        <name>ATP</name>
        <dbReference type="ChEBI" id="CHEBI:30616"/>
    </ligand>
</feature>
<gene>
    <name evidence="6" type="primary">ackA</name>
    <name evidence="8" type="ORF">NXS10_07545</name>
</gene>
<keyword evidence="6" id="KW-0479">Metal-binding</keyword>
<dbReference type="EC" id="2.7.2.1" evidence="6"/>
<sequence>MTKTIAINAGSSSLKWQLYEMPDERVVAKGLIERIKLKNSRSTVTFNGVSDSQTLDIADHTQAVKILLEDLKRHGIIENYNEITGVGHRVVAGGEYFKKSALVTEEVIEKIEELSVLAPLHNPGAIAGIRAFCEILPDIVSVVVFDTSFHTTMPRHAYLYPIPQKYYQKYKVRKYGAHGTSHQYVAKEAAKMLGRPLEELKLITAHVGNGVSITANYHGESMDTSMGFTPLAGPMMGTRAGDIDPAIIPYLIAHDPELKDAADVVNMLNKQSGLLGVSGISSDMRDIEAGLQRHDPNAVLAYNIFIDRLKKFIGQYFAVLNGADAIVFTAGMGENAPMMRQDIIQGLSWFGMEIDPEKNVFGHVGEITTADSRVKALVIPTDEELMIARDVEFFKNN</sequence>
<dbReference type="EMBL" id="JANUXX010000009">
    <property type="protein sequence ID" value="MCS4488805.1"/>
    <property type="molecule type" value="Genomic_DNA"/>
</dbReference>
<evidence type="ECO:0000313" key="8">
    <source>
        <dbReference type="EMBL" id="MCS4488805.1"/>
    </source>
</evidence>
<comment type="subcellular location">
    <subcellularLocation>
        <location evidence="6">Cytoplasm</location>
    </subcellularLocation>
</comment>
<dbReference type="Pfam" id="PF00871">
    <property type="entry name" value="Acetate_kinase"/>
    <property type="match status" value="1"/>
</dbReference>
<name>A0ABT2FAE4_9STRE</name>
<feature type="binding site" evidence="6">
    <location>
        <position position="8"/>
    </location>
    <ligand>
        <name>Mg(2+)</name>
        <dbReference type="ChEBI" id="CHEBI:18420"/>
    </ligand>
</feature>
<dbReference type="PANTHER" id="PTHR21060">
    <property type="entry name" value="ACETATE KINASE"/>
    <property type="match status" value="1"/>
</dbReference>
<proteinExistence type="inferred from homology"/>
<dbReference type="InterPro" id="IPR043129">
    <property type="entry name" value="ATPase_NBD"/>
</dbReference>
<keyword evidence="6" id="KW-0963">Cytoplasm</keyword>
<accession>A0ABT2FAE4</accession>
<protein>
    <recommendedName>
        <fullName evidence="6">Acetate kinase</fullName>
        <ecNumber evidence="6">2.7.2.1</ecNumber>
    </recommendedName>
    <alternativeName>
        <fullName evidence="6">Acetokinase</fullName>
    </alternativeName>
</protein>
<keyword evidence="4 6" id="KW-0418">Kinase</keyword>
<feature type="binding site" evidence="6">
    <location>
        <begin position="206"/>
        <end position="210"/>
    </location>
    <ligand>
        <name>ATP</name>
        <dbReference type="ChEBI" id="CHEBI:30616"/>
    </ligand>
</feature>
<comment type="pathway">
    <text evidence="6">Metabolic intermediate biosynthesis; acetyl-CoA biosynthesis; acetyl-CoA from acetate: step 1/2.</text>
</comment>
<comment type="function">
    <text evidence="6">Catalyzes the formation of acetyl phosphate from acetate and ATP. Can also catalyze the reverse reaction.</text>
</comment>
<evidence type="ECO:0000256" key="6">
    <source>
        <dbReference type="HAMAP-Rule" id="MF_00020"/>
    </source>
</evidence>
<dbReference type="InterPro" id="IPR000890">
    <property type="entry name" value="Aliphatic_acid_kin_short-chain"/>
</dbReference>
<dbReference type="Gene3D" id="3.30.420.40">
    <property type="match status" value="2"/>
</dbReference>
<dbReference type="Proteomes" id="UP001206548">
    <property type="component" value="Unassembled WGS sequence"/>
</dbReference>
<keyword evidence="2 6" id="KW-0808">Transferase</keyword>
<feature type="site" description="Transition state stabilizer" evidence="6">
    <location>
        <position position="239"/>
    </location>
</feature>
<dbReference type="PRINTS" id="PR00471">
    <property type="entry name" value="ACETATEKNASE"/>
</dbReference>
<evidence type="ECO:0000256" key="5">
    <source>
        <dbReference type="ARBA" id="ARBA00022840"/>
    </source>
</evidence>
<dbReference type="PROSITE" id="PS01076">
    <property type="entry name" value="ACETATE_KINASE_2"/>
    <property type="match status" value="1"/>
</dbReference>
<keyword evidence="6" id="KW-0460">Magnesium</keyword>
<evidence type="ECO:0000256" key="4">
    <source>
        <dbReference type="ARBA" id="ARBA00022777"/>
    </source>
</evidence>
<dbReference type="SUPFAM" id="SSF53067">
    <property type="entry name" value="Actin-like ATPase domain"/>
    <property type="match status" value="2"/>
</dbReference>
<dbReference type="InterPro" id="IPR004372">
    <property type="entry name" value="Ac/propionate_kinase"/>
</dbReference>
<evidence type="ECO:0000256" key="1">
    <source>
        <dbReference type="ARBA" id="ARBA00008748"/>
    </source>
</evidence>
<dbReference type="PIRSF" id="PIRSF000722">
    <property type="entry name" value="Acetate_prop_kin"/>
    <property type="match status" value="1"/>
</dbReference>
<comment type="cofactor">
    <cofactor evidence="6">
        <name>Mg(2+)</name>
        <dbReference type="ChEBI" id="CHEBI:18420"/>
    </cofactor>
    <cofactor evidence="6">
        <name>Mn(2+)</name>
        <dbReference type="ChEBI" id="CHEBI:29035"/>
    </cofactor>
    <text evidence="6">Mg(2+). Can also accept Mn(2+).</text>
</comment>
<reference evidence="8 9" key="1">
    <citation type="journal article" date="2023" name="Int. J. Syst. Evol. Microbiol.">
        <title>Streptococcus sciuri sp. nov., Staphylococcus marylandisciuri sp. nov. and Staphylococcus americanisciuri sp. nov., isolated from faeces of eastern grey squirrel (Sciurus carolinensis).</title>
        <authorList>
            <person name="Volokhov D.V."/>
            <person name="Zagorodnyaya T.A."/>
            <person name="Furtak V.A."/>
            <person name="Nattanmai G."/>
            <person name="Randall L."/>
            <person name="Jose S."/>
            <person name="Gao Y."/>
            <person name="Eisenberg T."/>
            <person name="Delmonte P."/>
            <person name="Blom J."/>
            <person name="Mitchell K.K."/>
        </authorList>
    </citation>
    <scope>NUCLEOTIDE SEQUENCE [LARGE SCALE GENOMIC DNA]</scope>
    <source>
        <strain evidence="8 9">SQ9-PEA</strain>
    </source>
</reference>
<comment type="catalytic activity">
    <reaction evidence="6">
        <text>acetate + ATP = acetyl phosphate + ADP</text>
        <dbReference type="Rhea" id="RHEA:11352"/>
        <dbReference type="ChEBI" id="CHEBI:22191"/>
        <dbReference type="ChEBI" id="CHEBI:30089"/>
        <dbReference type="ChEBI" id="CHEBI:30616"/>
        <dbReference type="ChEBI" id="CHEBI:456216"/>
        <dbReference type="EC" id="2.7.2.1"/>
    </reaction>
</comment>
<comment type="subunit">
    <text evidence="6">Homodimer.</text>
</comment>